<proteinExistence type="predicted"/>
<dbReference type="EMBL" id="OQ198718">
    <property type="protein sequence ID" value="WEY17570.1"/>
    <property type="molecule type" value="Genomic_DNA"/>
</dbReference>
<name>A0AAF0IMW4_9CAUD</name>
<organism evidence="1 2">
    <name type="scientific">Kolpuevirus sp. 'frurule'</name>
    <dbReference type="NCBI Taxonomy" id="3028514"/>
    <lineage>
        <taxon>Viruses</taxon>
        <taxon>Duplodnaviria</taxon>
        <taxon>Heunggongvirae</taxon>
        <taxon>Uroviricota</taxon>
        <taxon>Caudoviricetes</taxon>
        <taxon>Crassvirales</taxon>
        <taxon>Steigviridae</taxon>
        <taxon>Asinivirinae</taxon>
        <taxon>Kolpuevirus</taxon>
    </lineage>
</organism>
<dbReference type="Proteomes" id="UP001225300">
    <property type="component" value="Segment"/>
</dbReference>
<evidence type="ECO:0000313" key="2">
    <source>
        <dbReference type="Proteomes" id="UP001225300"/>
    </source>
</evidence>
<protein>
    <submittedName>
        <fullName evidence="1">Uncharacterized protein</fullName>
    </submittedName>
</protein>
<accession>A0AAF0IMW4</accession>
<reference evidence="1" key="1">
    <citation type="journal article" date="2023" name="bioRxiv">
        <title>Novel crAssphage isolates exhibit conserved gene order and purifying selection of the host specificity protein.</title>
        <authorList>
            <person name="Papudeshi B."/>
            <person name="Vega A.A."/>
            <person name="Souza C."/>
            <person name="Giles S.K."/>
            <person name="Mallawaarachchi V."/>
            <person name="Roach M.J."/>
            <person name="An M."/>
            <person name="Jacobson N."/>
            <person name="McNair K."/>
            <person name="Mora M.F."/>
            <person name="Pastrana K."/>
            <person name="Leigh C."/>
            <person name="Cram C."/>
            <person name="Plewa W.S."/>
            <person name="Grigson S.R."/>
            <person name="Bouras G."/>
            <person name="Decewicz P."/>
            <person name="Luque A."/>
            <person name="Droit L."/>
            <person name="Handley S.A."/>
            <person name="Segall A.M."/>
            <person name="Dinsdale E.A."/>
            <person name="Edwards R.A."/>
        </authorList>
    </citation>
    <scope>NUCLEOTIDE SEQUENCE</scope>
    <source>
        <strain evidence="1">Bc03</strain>
    </source>
</reference>
<sequence length="188" mass="21409">MKKKYVFVGTGDSVCEGDKFGGAIVCKSGDIFFFDCINERAITKLLSEGFIKEVKEEVINYKEPVHPSVDDITFETIIMSIAKRLKWKVDNVFKYLDNLAYINEGAVLAILLREVAVILDRQYPDHIENSEKIYTIDMAKGEIVEVKDIHKIKNFRNFAAFRNIQDAVTAKKVLKDFMLAAFSKGGRK</sequence>
<evidence type="ECO:0000313" key="1">
    <source>
        <dbReference type="EMBL" id="WEY17570.1"/>
    </source>
</evidence>
<keyword evidence="2" id="KW-1185">Reference proteome</keyword>